<accession>A0A813B450</accession>
<comment type="caution">
    <text evidence="2">The sequence shown here is derived from an EMBL/GenBank/DDBJ whole genome shotgun (WGS) entry which is preliminary data.</text>
</comment>
<feature type="compositionally biased region" description="Basic and acidic residues" evidence="1">
    <location>
        <begin position="214"/>
        <end position="226"/>
    </location>
</feature>
<dbReference type="EMBL" id="CAJNJA010067504">
    <property type="protein sequence ID" value="CAE7892539.1"/>
    <property type="molecule type" value="Genomic_DNA"/>
</dbReference>
<evidence type="ECO:0000256" key="1">
    <source>
        <dbReference type="SAM" id="MobiDB-lite"/>
    </source>
</evidence>
<protein>
    <submittedName>
        <fullName evidence="2">Uncharacterized protein</fullName>
    </submittedName>
</protein>
<dbReference type="Proteomes" id="UP000601435">
    <property type="component" value="Unassembled WGS sequence"/>
</dbReference>
<keyword evidence="3" id="KW-1185">Reference proteome</keyword>
<gene>
    <name evidence="2" type="ORF">SNEC2469_LOCUS29705</name>
</gene>
<evidence type="ECO:0000313" key="2">
    <source>
        <dbReference type="EMBL" id="CAE7892539.1"/>
    </source>
</evidence>
<dbReference type="AlphaFoldDB" id="A0A813B450"/>
<organism evidence="2 3">
    <name type="scientific">Symbiodinium necroappetens</name>
    <dbReference type="NCBI Taxonomy" id="1628268"/>
    <lineage>
        <taxon>Eukaryota</taxon>
        <taxon>Sar</taxon>
        <taxon>Alveolata</taxon>
        <taxon>Dinophyceae</taxon>
        <taxon>Suessiales</taxon>
        <taxon>Symbiodiniaceae</taxon>
        <taxon>Symbiodinium</taxon>
    </lineage>
</organism>
<reference evidence="2" key="1">
    <citation type="submission" date="2021-02" db="EMBL/GenBank/DDBJ databases">
        <authorList>
            <person name="Dougan E. K."/>
            <person name="Rhodes N."/>
            <person name="Thang M."/>
            <person name="Chan C."/>
        </authorList>
    </citation>
    <scope>NUCLEOTIDE SEQUENCE</scope>
</reference>
<evidence type="ECO:0000313" key="3">
    <source>
        <dbReference type="Proteomes" id="UP000601435"/>
    </source>
</evidence>
<proteinExistence type="predicted"/>
<name>A0A813B450_9DINO</name>
<sequence>MTTQEAAVLTKLYQLAVVWKEQKERNEVQCSCRMALFLGLLQGLDRLRSLEQENAEAKAVKERIQELGYAYQPEGMTELHWPYMRWNQEKGALERVQDLEPMLQSQVVSTIIQLQATIVGPNVLQKFHSTRRMAAAYQGETVTFLLSIGLRDVMASQAWGMLTTLCGNASSKIIGLRMRPIKMDRQPIAKVVAERFPPPPERSQGQRYTQRQSEAVEEKNKSDAEL</sequence>
<feature type="region of interest" description="Disordered" evidence="1">
    <location>
        <begin position="193"/>
        <end position="226"/>
    </location>
</feature>
<feature type="compositionally biased region" description="Polar residues" evidence="1">
    <location>
        <begin position="203"/>
        <end position="213"/>
    </location>
</feature>
<dbReference type="OrthoDB" id="444917at2759"/>